<dbReference type="Gene3D" id="3.20.20.370">
    <property type="entry name" value="Glycoside hydrolase/deacetylase"/>
    <property type="match status" value="1"/>
</dbReference>
<dbReference type="GO" id="GO:0016810">
    <property type="term" value="F:hydrolase activity, acting on carbon-nitrogen (but not peptide) bonds"/>
    <property type="evidence" value="ECO:0007669"/>
    <property type="project" value="InterPro"/>
</dbReference>
<reference evidence="3 4" key="1">
    <citation type="submission" date="2019-05" db="EMBL/GenBank/DDBJ databases">
        <title>Genome sequences of Thalassotalea litorea 1K03283.</title>
        <authorList>
            <person name="Zhang D."/>
        </authorList>
    </citation>
    <scope>NUCLEOTIDE SEQUENCE [LARGE SCALE GENOMIC DNA]</scope>
    <source>
        <strain evidence="3 4">MCCC 1K03283</strain>
    </source>
</reference>
<feature type="chain" id="PRO_5024276981" evidence="1">
    <location>
        <begin position="25"/>
        <end position="265"/>
    </location>
</feature>
<gene>
    <name evidence="3" type="ORF">FE810_00410</name>
</gene>
<organism evidence="3 4">
    <name type="scientific">Thalassotalea litorea</name>
    <dbReference type="NCBI Taxonomy" id="2020715"/>
    <lineage>
        <taxon>Bacteria</taxon>
        <taxon>Pseudomonadati</taxon>
        <taxon>Pseudomonadota</taxon>
        <taxon>Gammaproteobacteria</taxon>
        <taxon>Alteromonadales</taxon>
        <taxon>Colwelliaceae</taxon>
        <taxon>Thalassotalea</taxon>
    </lineage>
</organism>
<evidence type="ECO:0000313" key="4">
    <source>
        <dbReference type="Proteomes" id="UP000307790"/>
    </source>
</evidence>
<feature type="signal peptide" evidence="1">
    <location>
        <begin position="1"/>
        <end position="24"/>
    </location>
</feature>
<keyword evidence="4" id="KW-1185">Reference proteome</keyword>
<evidence type="ECO:0000256" key="1">
    <source>
        <dbReference type="SAM" id="SignalP"/>
    </source>
</evidence>
<dbReference type="EMBL" id="VCBC01000001">
    <property type="protein sequence ID" value="TLU68114.1"/>
    <property type="molecule type" value="Genomic_DNA"/>
</dbReference>
<dbReference type="AlphaFoldDB" id="A0A5R9IRG4"/>
<keyword evidence="1" id="KW-0732">Signal</keyword>
<dbReference type="GO" id="GO:0005975">
    <property type="term" value="P:carbohydrate metabolic process"/>
    <property type="evidence" value="ECO:0007669"/>
    <property type="project" value="InterPro"/>
</dbReference>
<dbReference type="PROSITE" id="PS51677">
    <property type="entry name" value="NODB"/>
    <property type="match status" value="1"/>
</dbReference>
<comment type="caution">
    <text evidence="3">The sequence shown here is derived from an EMBL/GenBank/DDBJ whole genome shotgun (WGS) entry which is preliminary data.</text>
</comment>
<name>A0A5R9IRG4_9GAMM</name>
<sequence>MLIKFFHKGWLALLILSVSHVLLAAQPSEITWPDNQQVAVSLSYDDGLNSHLDNAIPALNRYGFKASFYLTLASPVISARLSQWREAAKQGHELGNHSLFHGCAKNIDGREWVDEHLDLSKRTPGDVVSEIRLANDYLYAIDGKQKRTFTPPCNDVLVINDQPFLDALQDDFVAIKGNQHDLPESFNQLWAPADIRADQLIAYVEQQAGKGGVINIIFHGVGGDHLSVSLEAHNALLAYLDANKSRYWVESYLTIMEYVNGQNGH</sequence>
<dbReference type="OrthoDB" id="9784220at2"/>
<dbReference type="InterPro" id="IPR011330">
    <property type="entry name" value="Glyco_hydro/deAcase_b/a-brl"/>
</dbReference>
<dbReference type="SUPFAM" id="SSF88713">
    <property type="entry name" value="Glycoside hydrolase/deacetylase"/>
    <property type="match status" value="1"/>
</dbReference>
<evidence type="ECO:0000259" key="2">
    <source>
        <dbReference type="PROSITE" id="PS51677"/>
    </source>
</evidence>
<dbReference type="Pfam" id="PF01522">
    <property type="entry name" value="Polysacc_deac_1"/>
    <property type="match status" value="1"/>
</dbReference>
<protein>
    <submittedName>
        <fullName evidence="3">Polysaccharide deacetylase</fullName>
    </submittedName>
</protein>
<dbReference type="RefSeq" id="WP_138318057.1">
    <property type="nucleotide sequence ID" value="NZ_VCBC01000001.1"/>
</dbReference>
<evidence type="ECO:0000313" key="3">
    <source>
        <dbReference type="EMBL" id="TLU68114.1"/>
    </source>
</evidence>
<proteinExistence type="predicted"/>
<dbReference type="Proteomes" id="UP000307790">
    <property type="component" value="Unassembled WGS sequence"/>
</dbReference>
<accession>A0A5R9IRG4</accession>
<feature type="domain" description="NodB homology" evidence="2">
    <location>
        <begin position="38"/>
        <end position="265"/>
    </location>
</feature>
<dbReference type="InterPro" id="IPR002509">
    <property type="entry name" value="NODB_dom"/>
</dbReference>